<protein>
    <submittedName>
        <fullName evidence="2">Uncharacterized protein</fullName>
    </submittedName>
</protein>
<keyword evidence="1" id="KW-1133">Transmembrane helix</keyword>
<gene>
    <name evidence="2" type="ORF">OIU83_06670</name>
</gene>
<keyword evidence="3" id="KW-1185">Reference proteome</keyword>
<feature type="transmembrane region" description="Helical" evidence="1">
    <location>
        <begin position="12"/>
        <end position="42"/>
    </location>
</feature>
<sequence length="94" mass="11067">MKTTFKIVEFINIVALLFLILGGYGLAITGALQVITAIFFFLLFPKNKLIYIYFGLVITFFLIWDRHTFNWLFLLPASLIFFLTYIIYNQKSRL</sequence>
<feature type="transmembrane region" description="Helical" evidence="1">
    <location>
        <begin position="70"/>
        <end position="88"/>
    </location>
</feature>
<comment type="caution">
    <text evidence="2">The sequence shown here is derived from an EMBL/GenBank/DDBJ whole genome shotgun (WGS) entry which is preliminary data.</text>
</comment>
<evidence type="ECO:0000313" key="2">
    <source>
        <dbReference type="EMBL" id="MCV9927326.1"/>
    </source>
</evidence>
<accession>A0A9X3BY28</accession>
<proteinExistence type="predicted"/>
<dbReference type="Proteomes" id="UP001151079">
    <property type="component" value="Unassembled WGS sequence"/>
</dbReference>
<dbReference type="AlphaFoldDB" id="A0A9X3BY28"/>
<name>A0A9X3BY28_9FLAO</name>
<evidence type="ECO:0000256" key="1">
    <source>
        <dbReference type="SAM" id="Phobius"/>
    </source>
</evidence>
<reference evidence="2" key="1">
    <citation type="submission" date="2022-10" db="EMBL/GenBank/DDBJ databases">
        <title>Two novel species of Flavobacterium.</title>
        <authorList>
            <person name="Liu Q."/>
            <person name="Xin Y.-H."/>
        </authorList>
    </citation>
    <scope>NUCLEOTIDE SEQUENCE</scope>
    <source>
        <strain evidence="2">LS1R49</strain>
    </source>
</reference>
<evidence type="ECO:0000313" key="3">
    <source>
        <dbReference type="Proteomes" id="UP001151079"/>
    </source>
</evidence>
<dbReference type="EMBL" id="JAOZEW010000005">
    <property type="protein sequence ID" value="MCV9927326.1"/>
    <property type="molecule type" value="Genomic_DNA"/>
</dbReference>
<feature type="transmembrane region" description="Helical" evidence="1">
    <location>
        <begin position="49"/>
        <end position="64"/>
    </location>
</feature>
<organism evidence="2 3">
    <name type="scientific">Flavobacterium shii</name>
    <dbReference type="NCBI Taxonomy" id="2987687"/>
    <lineage>
        <taxon>Bacteria</taxon>
        <taxon>Pseudomonadati</taxon>
        <taxon>Bacteroidota</taxon>
        <taxon>Flavobacteriia</taxon>
        <taxon>Flavobacteriales</taxon>
        <taxon>Flavobacteriaceae</taxon>
        <taxon>Flavobacterium</taxon>
    </lineage>
</organism>
<keyword evidence="1" id="KW-0472">Membrane</keyword>
<keyword evidence="1" id="KW-0812">Transmembrane</keyword>